<reference evidence="2" key="1">
    <citation type="journal article" date="2014" name="Int. J. Syst. Evol. Microbiol.">
        <title>Complete genome sequence of Corynebacterium casei LMG S-19264T (=DSM 44701T), isolated from a smear-ripened cheese.</title>
        <authorList>
            <consortium name="US DOE Joint Genome Institute (JGI-PGF)"/>
            <person name="Walter F."/>
            <person name="Albersmeier A."/>
            <person name="Kalinowski J."/>
            <person name="Ruckert C."/>
        </authorList>
    </citation>
    <scope>NUCLEOTIDE SEQUENCE</scope>
    <source>
        <strain evidence="2">CGMCC 1.12919</strain>
    </source>
</reference>
<proteinExistence type="predicted"/>
<evidence type="ECO:0000313" key="2">
    <source>
        <dbReference type="EMBL" id="GGC61684.1"/>
    </source>
</evidence>
<comment type="caution">
    <text evidence="2">The sequence shown here is derived from an EMBL/GenBank/DDBJ whole genome shotgun (WGS) entry which is preliminary data.</text>
</comment>
<evidence type="ECO:0000313" key="3">
    <source>
        <dbReference type="Proteomes" id="UP000637002"/>
    </source>
</evidence>
<dbReference type="AlphaFoldDB" id="A0A916U5R2"/>
<evidence type="ECO:0000259" key="1">
    <source>
        <dbReference type="Pfam" id="PF16998"/>
    </source>
</evidence>
<gene>
    <name evidence="2" type="ORF">GCM10010994_20370</name>
</gene>
<dbReference type="EMBL" id="BMGG01000003">
    <property type="protein sequence ID" value="GGC61684.1"/>
    <property type="molecule type" value="Genomic_DNA"/>
</dbReference>
<dbReference type="Proteomes" id="UP000637002">
    <property type="component" value="Unassembled WGS sequence"/>
</dbReference>
<name>A0A916U5R2_9HYPH</name>
<organism evidence="2 3">
    <name type="scientific">Chelatococcus reniformis</name>
    <dbReference type="NCBI Taxonomy" id="1494448"/>
    <lineage>
        <taxon>Bacteria</taxon>
        <taxon>Pseudomonadati</taxon>
        <taxon>Pseudomonadota</taxon>
        <taxon>Alphaproteobacteria</taxon>
        <taxon>Hyphomicrobiales</taxon>
        <taxon>Chelatococcaceae</taxon>
        <taxon>Chelatococcus</taxon>
    </lineage>
</organism>
<reference evidence="2" key="2">
    <citation type="submission" date="2020-09" db="EMBL/GenBank/DDBJ databases">
        <authorList>
            <person name="Sun Q."/>
            <person name="Zhou Y."/>
        </authorList>
    </citation>
    <scope>NUCLEOTIDE SEQUENCE</scope>
    <source>
        <strain evidence="2">CGMCC 1.12919</strain>
    </source>
</reference>
<accession>A0A916U5R2</accession>
<sequence length="136" mass="14109">MLVCVLLAGITGGCALSFPIMPLASDDMPTGSVKPIADPSPLSPRQTAEDWRRARSALAVALDPVGNGSRAVWDNPATGLSGSFTPAGAPYVKADQVCRAFRAELAGQGDADTLDGVACRVAAEEWVLKSVKPRES</sequence>
<protein>
    <recommendedName>
        <fullName evidence="1">Surface antigen domain-containing protein</fullName>
    </recommendedName>
</protein>
<dbReference type="InterPro" id="IPR032635">
    <property type="entry name" value="Anti_2"/>
</dbReference>
<feature type="domain" description="Surface antigen" evidence="1">
    <location>
        <begin position="28"/>
        <end position="133"/>
    </location>
</feature>
<keyword evidence="3" id="KW-1185">Reference proteome</keyword>
<dbReference type="Pfam" id="PF16998">
    <property type="entry name" value="17kDa_Anti_2"/>
    <property type="match status" value="1"/>
</dbReference>